<dbReference type="Gene3D" id="2.60.120.1440">
    <property type="match status" value="1"/>
</dbReference>
<dbReference type="KEGG" id="mrub:DEO27_020080"/>
<protein>
    <submittedName>
        <fullName evidence="4">DUF4974 domain-containing protein</fullName>
    </submittedName>
</protein>
<dbReference type="AlphaFoldDB" id="A0A5C1I4Y1"/>
<dbReference type="EMBL" id="CP043450">
    <property type="protein sequence ID" value="QEM12221.1"/>
    <property type="molecule type" value="Genomic_DNA"/>
</dbReference>
<keyword evidence="1" id="KW-1133">Transmembrane helix</keyword>
<evidence type="ECO:0000256" key="1">
    <source>
        <dbReference type="SAM" id="Phobius"/>
    </source>
</evidence>
<proteinExistence type="predicted"/>
<keyword evidence="5" id="KW-1185">Reference proteome</keyword>
<evidence type="ECO:0000259" key="3">
    <source>
        <dbReference type="Pfam" id="PF16344"/>
    </source>
</evidence>
<dbReference type="Pfam" id="PF16344">
    <property type="entry name" value="FecR_C"/>
    <property type="match status" value="1"/>
</dbReference>
<evidence type="ECO:0000313" key="4">
    <source>
        <dbReference type="EMBL" id="QEM12221.1"/>
    </source>
</evidence>
<dbReference type="PIRSF" id="PIRSF018266">
    <property type="entry name" value="FecR"/>
    <property type="match status" value="1"/>
</dbReference>
<dbReference type="PANTHER" id="PTHR30273">
    <property type="entry name" value="PERIPLASMIC SIGNAL SENSOR AND SIGMA FACTOR ACTIVATOR FECR-RELATED"/>
    <property type="match status" value="1"/>
</dbReference>
<dbReference type="GO" id="GO:0016989">
    <property type="term" value="F:sigma factor antagonist activity"/>
    <property type="evidence" value="ECO:0007669"/>
    <property type="project" value="TreeGrafter"/>
</dbReference>
<keyword evidence="1" id="KW-0472">Membrane</keyword>
<dbReference type="Proteomes" id="UP000251402">
    <property type="component" value="Chromosome"/>
</dbReference>
<dbReference type="InterPro" id="IPR012373">
    <property type="entry name" value="Ferrdict_sens_TM"/>
</dbReference>
<organism evidence="4 5">
    <name type="scientific">Mucilaginibacter rubeus</name>
    <dbReference type="NCBI Taxonomy" id="2027860"/>
    <lineage>
        <taxon>Bacteria</taxon>
        <taxon>Pseudomonadati</taxon>
        <taxon>Bacteroidota</taxon>
        <taxon>Sphingobacteriia</taxon>
        <taxon>Sphingobacteriales</taxon>
        <taxon>Sphingobacteriaceae</taxon>
        <taxon>Mucilaginibacter</taxon>
    </lineage>
</organism>
<dbReference type="InterPro" id="IPR006860">
    <property type="entry name" value="FecR"/>
</dbReference>
<dbReference type="OrthoDB" id="645173at2"/>
<feature type="transmembrane region" description="Helical" evidence="1">
    <location>
        <begin position="96"/>
        <end position="116"/>
    </location>
</feature>
<reference evidence="4" key="1">
    <citation type="submission" date="2019-08" db="EMBL/GenBank/DDBJ databases">
        <title>Comparative genome analysis confer to the adaptation heavy metal polluted environment.</title>
        <authorList>
            <person name="Li Y."/>
        </authorList>
    </citation>
    <scope>NUCLEOTIDE SEQUENCE [LARGE SCALE GENOMIC DNA]</scope>
    <source>
        <strain evidence="4">P1</strain>
    </source>
</reference>
<feature type="domain" description="Protein FecR C-terminal" evidence="3">
    <location>
        <begin position="282"/>
        <end position="350"/>
    </location>
</feature>
<dbReference type="Pfam" id="PF04773">
    <property type="entry name" value="FecR"/>
    <property type="match status" value="1"/>
</dbReference>
<accession>A0A5C1I4Y1</accession>
<name>A0A5C1I4Y1_9SPHI</name>
<dbReference type="RefSeq" id="WP_112575598.1">
    <property type="nucleotide sequence ID" value="NZ_CP043450.1"/>
</dbReference>
<dbReference type="InterPro" id="IPR032508">
    <property type="entry name" value="FecR_C"/>
</dbReference>
<evidence type="ECO:0000259" key="2">
    <source>
        <dbReference type="Pfam" id="PF04773"/>
    </source>
</evidence>
<dbReference type="Gene3D" id="3.55.50.30">
    <property type="match status" value="1"/>
</dbReference>
<dbReference type="PANTHER" id="PTHR30273:SF2">
    <property type="entry name" value="PROTEIN FECR"/>
    <property type="match status" value="1"/>
</dbReference>
<feature type="domain" description="FecR protein" evidence="2">
    <location>
        <begin position="143"/>
        <end position="228"/>
    </location>
</feature>
<evidence type="ECO:0000313" key="5">
    <source>
        <dbReference type="Proteomes" id="UP000251402"/>
    </source>
</evidence>
<gene>
    <name evidence="4" type="ORF">DEO27_020080</name>
</gene>
<sequence length="361" mass="40499">MTDYSNFEVEDFLHDDFFIAWVLKKEPDHDAFWAEWLSQYPEKQKTIDEAAAIAGSIRIKPLKVSLSDEKVNAMIAGLQQRISVPEKKKTAIYRTMWVRVAAAICLFATVGVWFYLSNYKKINQGPVIEIVNMLNVSNQSHVAKLIRMSDGSLAVIKPGSSLRYPATFGDTRDVVLTGEAFFEVHKNPHKPFLVHNGNIIVKVLGTSFTVKSIAGKQDVKVVVNTGRVSVYDGAADEKDPDRPKEVILTQNQQVVFSAGKQNNEKQLLPRPLILSQVRALKEFTFDNAPVISVIEKINKAYGVNIEYDREKLEKLTLTTSISEKPLDEKVRIICKALNMECSFKDGRIIIGSPDDKISAGR</sequence>
<keyword evidence="1" id="KW-0812">Transmembrane</keyword>